<protein>
    <recommendedName>
        <fullName evidence="4">Reverse transcriptase zinc-binding domain-containing protein</fullName>
    </recommendedName>
</protein>
<name>A0A5C3KY16_COPMA</name>
<evidence type="ECO:0000256" key="1">
    <source>
        <dbReference type="SAM" id="MobiDB-lite"/>
    </source>
</evidence>
<reference evidence="2 3" key="1">
    <citation type="journal article" date="2019" name="Nat. Ecol. Evol.">
        <title>Megaphylogeny resolves global patterns of mushroom evolution.</title>
        <authorList>
            <person name="Varga T."/>
            <person name="Krizsan K."/>
            <person name="Foldi C."/>
            <person name="Dima B."/>
            <person name="Sanchez-Garcia M."/>
            <person name="Sanchez-Ramirez S."/>
            <person name="Szollosi G.J."/>
            <person name="Szarkandi J.G."/>
            <person name="Papp V."/>
            <person name="Albert L."/>
            <person name="Andreopoulos W."/>
            <person name="Angelini C."/>
            <person name="Antonin V."/>
            <person name="Barry K.W."/>
            <person name="Bougher N.L."/>
            <person name="Buchanan P."/>
            <person name="Buyck B."/>
            <person name="Bense V."/>
            <person name="Catcheside P."/>
            <person name="Chovatia M."/>
            <person name="Cooper J."/>
            <person name="Damon W."/>
            <person name="Desjardin D."/>
            <person name="Finy P."/>
            <person name="Geml J."/>
            <person name="Haridas S."/>
            <person name="Hughes K."/>
            <person name="Justo A."/>
            <person name="Karasinski D."/>
            <person name="Kautmanova I."/>
            <person name="Kiss B."/>
            <person name="Kocsube S."/>
            <person name="Kotiranta H."/>
            <person name="LaButti K.M."/>
            <person name="Lechner B.E."/>
            <person name="Liimatainen K."/>
            <person name="Lipzen A."/>
            <person name="Lukacs Z."/>
            <person name="Mihaltcheva S."/>
            <person name="Morgado L.N."/>
            <person name="Niskanen T."/>
            <person name="Noordeloos M.E."/>
            <person name="Ohm R.A."/>
            <person name="Ortiz-Santana B."/>
            <person name="Ovrebo C."/>
            <person name="Racz N."/>
            <person name="Riley R."/>
            <person name="Savchenko A."/>
            <person name="Shiryaev A."/>
            <person name="Soop K."/>
            <person name="Spirin V."/>
            <person name="Szebenyi C."/>
            <person name="Tomsovsky M."/>
            <person name="Tulloss R.E."/>
            <person name="Uehling J."/>
            <person name="Grigoriev I.V."/>
            <person name="Vagvolgyi C."/>
            <person name="Papp T."/>
            <person name="Martin F.M."/>
            <person name="Miettinen O."/>
            <person name="Hibbett D.S."/>
            <person name="Nagy L.G."/>
        </authorList>
    </citation>
    <scope>NUCLEOTIDE SEQUENCE [LARGE SCALE GENOMIC DNA]</scope>
    <source>
        <strain evidence="2 3">CBS 121175</strain>
    </source>
</reference>
<sequence length="263" mass="30443">PTTPQIWLSLNKGKNMTRRVQSFLWKSIHKGHKIGHFWKYTGLADTHMLCAQCRVPTESLDHILFEGSASGQDTIWEFAKQIWTTIGLSWPRPHMGLILGTNLVSVYTPDRKKELTGHSRLLRIILSESAYLIWLVGCKWRVGDEHDPHKFPKKETIEDRWLFILNKRLHYDRILTDRKSYGEKALNAKLVERTWALLFKTELSSGDYPLDWITNLGVLVSIGRARRPPGRNRQPSRMTQLSGHHPSRHLVPNPPRVSHCLLP</sequence>
<dbReference type="EMBL" id="ML210195">
    <property type="protein sequence ID" value="TFK24743.1"/>
    <property type="molecule type" value="Genomic_DNA"/>
</dbReference>
<dbReference type="Proteomes" id="UP000307440">
    <property type="component" value="Unassembled WGS sequence"/>
</dbReference>
<evidence type="ECO:0000313" key="3">
    <source>
        <dbReference type="Proteomes" id="UP000307440"/>
    </source>
</evidence>
<evidence type="ECO:0000313" key="2">
    <source>
        <dbReference type="EMBL" id="TFK24743.1"/>
    </source>
</evidence>
<dbReference type="OrthoDB" id="2976650at2759"/>
<organism evidence="2 3">
    <name type="scientific">Coprinopsis marcescibilis</name>
    <name type="common">Agaric fungus</name>
    <name type="synonym">Psathyrella marcescibilis</name>
    <dbReference type="NCBI Taxonomy" id="230819"/>
    <lineage>
        <taxon>Eukaryota</taxon>
        <taxon>Fungi</taxon>
        <taxon>Dikarya</taxon>
        <taxon>Basidiomycota</taxon>
        <taxon>Agaricomycotina</taxon>
        <taxon>Agaricomycetes</taxon>
        <taxon>Agaricomycetidae</taxon>
        <taxon>Agaricales</taxon>
        <taxon>Agaricineae</taxon>
        <taxon>Psathyrellaceae</taxon>
        <taxon>Coprinopsis</taxon>
    </lineage>
</organism>
<feature type="region of interest" description="Disordered" evidence="1">
    <location>
        <begin position="226"/>
        <end position="263"/>
    </location>
</feature>
<dbReference type="STRING" id="230819.A0A5C3KY16"/>
<keyword evidence="3" id="KW-1185">Reference proteome</keyword>
<evidence type="ECO:0008006" key="4">
    <source>
        <dbReference type="Google" id="ProtNLM"/>
    </source>
</evidence>
<dbReference type="AlphaFoldDB" id="A0A5C3KY16"/>
<gene>
    <name evidence="2" type="ORF">FA15DRAFT_591878</name>
</gene>
<feature type="non-terminal residue" evidence="2">
    <location>
        <position position="1"/>
    </location>
</feature>
<proteinExistence type="predicted"/>
<feature type="compositionally biased region" description="Polar residues" evidence="1">
    <location>
        <begin position="233"/>
        <end position="242"/>
    </location>
</feature>
<accession>A0A5C3KY16</accession>